<dbReference type="RefSeq" id="WP_090881782.1">
    <property type="nucleotide sequence ID" value="NZ_FOGG01000004.1"/>
</dbReference>
<comment type="catalytic activity">
    <reaction evidence="1 11">
        <text>an S-substituted glutathione + H2O = an S-substituted L-cysteinylglycine + L-glutamate</text>
        <dbReference type="Rhea" id="RHEA:59468"/>
        <dbReference type="ChEBI" id="CHEBI:15377"/>
        <dbReference type="ChEBI" id="CHEBI:29985"/>
        <dbReference type="ChEBI" id="CHEBI:90779"/>
        <dbReference type="ChEBI" id="CHEBI:143103"/>
        <dbReference type="EC" id="3.4.19.13"/>
    </reaction>
</comment>
<protein>
    <recommendedName>
        <fullName evidence="11">Glutathione hydrolase proenzyme</fullName>
        <ecNumber evidence="11">2.3.2.2</ecNumber>
        <ecNumber evidence="11">3.4.19.13</ecNumber>
    </recommendedName>
    <component>
        <recommendedName>
            <fullName evidence="11">Glutathione hydrolase large chain</fullName>
        </recommendedName>
    </component>
    <component>
        <recommendedName>
            <fullName evidence="11">Glutathione hydrolase small chain</fullName>
        </recommendedName>
    </component>
</protein>
<comment type="PTM">
    <text evidence="11">Cleaved by autocatalysis into a large and a small subunit.</text>
</comment>
<dbReference type="EC" id="2.3.2.2" evidence="11"/>
<comment type="catalytic activity">
    <reaction evidence="2 11">
        <text>glutathione + H2O = L-cysteinylglycine + L-glutamate</text>
        <dbReference type="Rhea" id="RHEA:28807"/>
        <dbReference type="ChEBI" id="CHEBI:15377"/>
        <dbReference type="ChEBI" id="CHEBI:29985"/>
        <dbReference type="ChEBI" id="CHEBI:57925"/>
        <dbReference type="ChEBI" id="CHEBI:61694"/>
        <dbReference type="EC" id="3.4.19.13"/>
    </reaction>
</comment>
<dbReference type="NCBIfam" id="TIGR00066">
    <property type="entry name" value="g_glut_trans"/>
    <property type="match status" value="1"/>
</dbReference>
<comment type="pathway">
    <text evidence="11">Sulfur metabolism; glutathione metabolism.</text>
</comment>
<dbReference type="GO" id="GO:0103068">
    <property type="term" value="F:leukotriene C4 gamma-glutamyl transferase activity"/>
    <property type="evidence" value="ECO:0007669"/>
    <property type="project" value="UniProtKB-EC"/>
</dbReference>
<organism evidence="12 13">
    <name type="scientific">Pedobacter rhizosphaerae</name>
    <dbReference type="NCBI Taxonomy" id="390241"/>
    <lineage>
        <taxon>Bacteria</taxon>
        <taxon>Pseudomonadati</taxon>
        <taxon>Bacteroidota</taxon>
        <taxon>Sphingobacteriia</taxon>
        <taxon>Sphingobacteriales</taxon>
        <taxon>Sphingobacteriaceae</taxon>
        <taxon>Pedobacter</taxon>
    </lineage>
</organism>
<dbReference type="GO" id="GO:0036374">
    <property type="term" value="F:glutathione hydrolase activity"/>
    <property type="evidence" value="ECO:0007669"/>
    <property type="project" value="UniProtKB-UniRule"/>
</dbReference>
<feature type="binding site" evidence="10">
    <location>
        <position position="477"/>
    </location>
    <ligand>
        <name>L-glutamate</name>
        <dbReference type="ChEBI" id="CHEBI:29985"/>
    </ligand>
</feature>
<feature type="binding site" evidence="10">
    <location>
        <begin position="402"/>
        <end position="404"/>
    </location>
    <ligand>
        <name>L-glutamate</name>
        <dbReference type="ChEBI" id="CHEBI:29985"/>
    </ligand>
</feature>
<proteinExistence type="inferred from homology"/>
<comment type="catalytic activity">
    <reaction evidence="8 11">
        <text>an N-terminal (5-L-glutamyl)-[peptide] + an alpha-amino acid = 5-L-glutamyl amino acid + an N-terminal L-alpha-aminoacyl-[peptide]</text>
        <dbReference type="Rhea" id="RHEA:23904"/>
        <dbReference type="Rhea" id="RHEA-COMP:9780"/>
        <dbReference type="Rhea" id="RHEA-COMP:9795"/>
        <dbReference type="ChEBI" id="CHEBI:77644"/>
        <dbReference type="ChEBI" id="CHEBI:78597"/>
        <dbReference type="ChEBI" id="CHEBI:78599"/>
        <dbReference type="ChEBI" id="CHEBI:78608"/>
        <dbReference type="EC" id="2.3.2.2"/>
    </reaction>
</comment>
<dbReference type="Pfam" id="PF01019">
    <property type="entry name" value="G_glu_transpept"/>
    <property type="match status" value="1"/>
</dbReference>
<keyword evidence="5 11" id="KW-0378">Hydrolase</keyword>
<evidence type="ECO:0000256" key="8">
    <source>
        <dbReference type="ARBA" id="ARBA00047417"/>
    </source>
</evidence>
<dbReference type="EMBL" id="FOGG01000004">
    <property type="protein sequence ID" value="SER08140.1"/>
    <property type="molecule type" value="Genomic_DNA"/>
</dbReference>
<dbReference type="GO" id="GO:0006750">
    <property type="term" value="P:glutathione biosynthetic process"/>
    <property type="evidence" value="ECO:0007669"/>
    <property type="project" value="UniProtKB-KW"/>
</dbReference>
<dbReference type="Gene3D" id="3.60.20.40">
    <property type="match status" value="1"/>
</dbReference>
<evidence type="ECO:0000313" key="12">
    <source>
        <dbReference type="EMBL" id="SER08140.1"/>
    </source>
</evidence>
<dbReference type="InterPro" id="IPR000101">
    <property type="entry name" value="GGT_peptidase"/>
</dbReference>
<keyword evidence="13" id="KW-1185">Reference proteome</keyword>
<keyword evidence="7 11" id="KW-0012">Acyltransferase</keyword>
<evidence type="ECO:0000256" key="1">
    <source>
        <dbReference type="ARBA" id="ARBA00001049"/>
    </source>
</evidence>
<dbReference type="PANTHER" id="PTHR43199">
    <property type="entry name" value="GLUTATHIONE HYDROLASE"/>
    <property type="match status" value="1"/>
</dbReference>
<comment type="similarity">
    <text evidence="3 11">Belongs to the gamma-glutamyltransferase family.</text>
</comment>
<evidence type="ECO:0000256" key="10">
    <source>
        <dbReference type="PIRSR" id="PIRSR600101-2"/>
    </source>
</evidence>
<dbReference type="InterPro" id="IPR043137">
    <property type="entry name" value="GGT_ssub_C"/>
</dbReference>
<feature type="binding site" evidence="10">
    <location>
        <begin position="455"/>
        <end position="456"/>
    </location>
    <ligand>
        <name>L-glutamate</name>
        <dbReference type="ChEBI" id="CHEBI:29985"/>
    </ligand>
</feature>
<evidence type="ECO:0000256" key="3">
    <source>
        <dbReference type="ARBA" id="ARBA00009381"/>
    </source>
</evidence>
<keyword evidence="11" id="KW-0317">Glutathione biosynthesis</keyword>
<dbReference type="InterPro" id="IPR029055">
    <property type="entry name" value="Ntn_hydrolases_N"/>
</dbReference>
<dbReference type="InterPro" id="IPR055262">
    <property type="entry name" value="GGT_CS"/>
</dbReference>
<dbReference type="EC" id="3.4.19.13" evidence="11"/>
<keyword evidence="4 11" id="KW-0808">Transferase</keyword>
<evidence type="ECO:0000256" key="7">
    <source>
        <dbReference type="ARBA" id="ARBA00023315"/>
    </source>
</evidence>
<evidence type="ECO:0000256" key="2">
    <source>
        <dbReference type="ARBA" id="ARBA00001089"/>
    </source>
</evidence>
<dbReference type="UniPathway" id="UPA00204"/>
<feature type="binding site" evidence="10">
    <location>
        <position position="108"/>
    </location>
    <ligand>
        <name>L-glutamate</name>
        <dbReference type="ChEBI" id="CHEBI:29985"/>
    </ligand>
</feature>
<keyword evidence="6 11" id="KW-0865">Zymogen</keyword>
<evidence type="ECO:0000313" key="13">
    <source>
        <dbReference type="Proteomes" id="UP000199572"/>
    </source>
</evidence>
<dbReference type="Gene3D" id="1.10.246.130">
    <property type="match status" value="1"/>
</dbReference>
<name>A0A1H9L9T9_9SPHI</name>
<dbReference type="Proteomes" id="UP000199572">
    <property type="component" value="Unassembled WGS sequence"/>
</dbReference>
<dbReference type="PANTHER" id="PTHR43199:SF1">
    <property type="entry name" value="GLUTATHIONE HYDROLASE PROENZYME"/>
    <property type="match status" value="1"/>
</dbReference>
<reference evidence="12 13" key="1">
    <citation type="submission" date="2016-10" db="EMBL/GenBank/DDBJ databases">
        <authorList>
            <person name="de Groot N.N."/>
        </authorList>
    </citation>
    <scope>NUCLEOTIDE SEQUENCE [LARGE SCALE GENOMIC DNA]</scope>
    <source>
        <strain evidence="12 13">DSM 18610</strain>
    </source>
</reference>
<evidence type="ECO:0000256" key="6">
    <source>
        <dbReference type="ARBA" id="ARBA00023145"/>
    </source>
</evidence>
<dbReference type="InterPro" id="IPR043138">
    <property type="entry name" value="GGT_lsub"/>
</dbReference>
<feature type="active site" description="Nucleophile" evidence="9">
    <location>
        <position position="384"/>
    </location>
</feature>
<evidence type="ECO:0000256" key="5">
    <source>
        <dbReference type="ARBA" id="ARBA00022801"/>
    </source>
</evidence>
<gene>
    <name evidence="12" type="ORF">SAMN04488023_10456</name>
</gene>
<dbReference type="PRINTS" id="PR01210">
    <property type="entry name" value="GGTRANSPTASE"/>
</dbReference>
<dbReference type="GO" id="GO:0006751">
    <property type="term" value="P:glutathione catabolic process"/>
    <property type="evidence" value="ECO:0007669"/>
    <property type="project" value="UniProtKB-UniRule"/>
</dbReference>
<dbReference type="SUPFAM" id="SSF56235">
    <property type="entry name" value="N-terminal nucleophile aminohydrolases (Ntn hydrolases)"/>
    <property type="match status" value="1"/>
</dbReference>
<dbReference type="STRING" id="390241.SAMN04488023_10456"/>
<evidence type="ECO:0000256" key="9">
    <source>
        <dbReference type="PIRSR" id="PIRSR600101-1"/>
    </source>
</evidence>
<dbReference type="OrthoDB" id="9781342at2"/>
<sequence>MQKTIKHLINWKKNIAYALIAISLSGCVTGQLGKNNSDEYKNGMVVSAHPEASQVGVEILKKGGNAVDAAVAVQFALAVVYPNAGNIGGGGFMVYRGASGEINTLDFREKAAAAASRDMYLDSAGNPIVDKSLYGHLAAGVPGSVDGMVEAHQKYGKLTWEKVLQPAIDLAQNGFKITKRQATELNSLHRKFMDFNPDGTAFVNLEKTWQEGDLLVQKELANTLSLVQEKGRAGFYEGAVADSIIAEMKRGKGLITKEDLKTYHSAWRKPITGTYRGYKIITMPPTSSGGIALMQLLQSVEPYSLKKLGHNADSTVQVIVEAERRVYADRATHLGDPDFYTVPQATLIDPAYNKKRMQNFSWAAATPSSEVLAGSVNGSEHEETTHFSIVDREGNAVSITTTLNGSYGSLVAVKGAGFLLNNEMDDFSVKPGAPNMYGLVGGEANAIAPNKRMLSSMTPTIVEKDGKLFMVVGTPGGSTIITSVFQTIINVIDFDMTMQQAVAAKKFHHQWLPDEVYVEKDALDSLTTEKLKAKGYQIAPRGAIGRVDAILKTKWGYYQGGADPRGDDKAIGY</sequence>
<dbReference type="InterPro" id="IPR051792">
    <property type="entry name" value="GGT_bact"/>
</dbReference>
<accession>A0A1H9L9T9</accession>
<evidence type="ECO:0000256" key="11">
    <source>
        <dbReference type="RuleBase" id="RU368036"/>
    </source>
</evidence>
<comment type="subunit">
    <text evidence="11">This enzyme consists of two polypeptide chains, which are synthesized in precursor form from a single polypeptide.</text>
</comment>
<feature type="binding site" evidence="10">
    <location>
        <position position="426"/>
    </location>
    <ligand>
        <name>L-glutamate</name>
        <dbReference type="ChEBI" id="CHEBI:29985"/>
    </ligand>
</feature>
<dbReference type="AlphaFoldDB" id="A0A1H9L9T9"/>
<dbReference type="PROSITE" id="PS00462">
    <property type="entry name" value="G_GLU_TRANSPEPTIDASE"/>
    <property type="match status" value="1"/>
</dbReference>
<dbReference type="PROSITE" id="PS51257">
    <property type="entry name" value="PROKAR_LIPOPROTEIN"/>
    <property type="match status" value="1"/>
</dbReference>
<evidence type="ECO:0000256" key="4">
    <source>
        <dbReference type="ARBA" id="ARBA00022679"/>
    </source>
</evidence>